<protein>
    <recommendedName>
        <fullName evidence="1">DUF7852 domain-containing protein</fullName>
    </recommendedName>
</protein>
<sequence length="285" mass="33228">MTKMHCSRQYYNQLKAKQYEEYLKRKNQYYSYKYNTHINQNNRGNIKICKTTVSSETLPICENIPHASDTATLPITVNIPVVLTECNITITVQSVLKLDDNILEIKHIRKNAYLNQCKLIPNSENDNPNTGILFLSGFIRKNIEYSTNEYNFMGVFNGKLKHVTVDVPFKCTTRVIFKTPPKFKINTYHDKSEILQTNLGVCKPYKEDMNGRNLQEQNFRSIQFFNEKVFCKLISAEFLESAVLENTTNKKSKHHNEQTFHDINEKVVLFLTLKLLQKQNVIISN</sequence>
<dbReference type="InterPro" id="IPR054845">
    <property type="entry name" value="Exosporium_prot_C"/>
</dbReference>
<proteinExistence type="predicted"/>
<gene>
    <name evidence="2" type="ORF">KYD98_02010</name>
</gene>
<dbReference type="Pfam" id="PF25250">
    <property type="entry name" value="DUF7852"/>
    <property type="match status" value="1"/>
</dbReference>
<name>A0ABS7AJL8_9CLOT</name>
<dbReference type="Proteomes" id="UP001519921">
    <property type="component" value="Unassembled WGS sequence"/>
</dbReference>
<evidence type="ECO:0000313" key="2">
    <source>
        <dbReference type="EMBL" id="MBW6408863.1"/>
    </source>
</evidence>
<feature type="domain" description="DUF7852" evidence="1">
    <location>
        <begin position="13"/>
        <end position="149"/>
    </location>
</feature>
<evidence type="ECO:0000259" key="1">
    <source>
        <dbReference type="Pfam" id="PF25250"/>
    </source>
</evidence>
<dbReference type="NCBIfam" id="NF045794">
    <property type="entry name" value="CsxC_fam"/>
    <property type="match status" value="1"/>
</dbReference>
<dbReference type="RefSeq" id="WP_219777911.1">
    <property type="nucleotide sequence ID" value="NZ_JAHXPT010000001.1"/>
</dbReference>
<comment type="caution">
    <text evidence="2">The sequence shown here is derived from an EMBL/GenBank/DDBJ whole genome shotgun (WGS) entry which is preliminary data.</text>
</comment>
<dbReference type="EMBL" id="JAHXPT010000001">
    <property type="protein sequence ID" value="MBW6408863.1"/>
    <property type="molecule type" value="Genomic_DNA"/>
</dbReference>
<organism evidence="2 3">
    <name type="scientific">Clostridium weizhouense</name>
    <dbReference type="NCBI Taxonomy" id="2859781"/>
    <lineage>
        <taxon>Bacteria</taxon>
        <taxon>Bacillati</taxon>
        <taxon>Bacillota</taxon>
        <taxon>Clostridia</taxon>
        <taxon>Eubacteriales</taxon>
        <taxon>Clostridiaceae</taxon>
        <taxon>Clostridium</taxon>
    </lineage>
</organism>
<evidence type="ECO:0000313" key="3">
    <source>
        <dbReference type="Proteomes" id="UP001519921"/>
    </source>
</evidence>
<reference evidence="2 3" key="1">
    <citation type="submission" date="2021-07" db="EMBL/GenBank/DDBJ databases">
        <title>Clostridium weizhouense sp. nov., an anaerobic bacterium isolated from activated sludge of Petroleum wastewater.</title>
        <authorList>
            <person name="Li Q."/>
        </authorList>
    </citation>
    <scope>NUCLEOTIDE SEQUENCE [LARGE SCALE GENOMIC DNA]</scope>
    <source>
        <strain evidence="2 3">YB-6</strain>
    </source>
</reference>
<keyword evidence="3" id="KW-1185">Reference proteome</keyword>
<dbReference type="InterPro" id="IPR057174">
    <property type="entry name" value="DUF7852"/>
</dbReference>
<accession>A0ABS7AJL8</accession>